<dbReference type="VEuPathDB" id="CryptoDB:Cvel_2103"/>
<proteinExistence type="predicted"/>
<organism evidence="2">
    <name type="scientific">Chromera velia CCMP2878</name>
    <dbReference type="NCBI Taxonomy" id="1169474"/>
    <lineage>
        <taxon>Eukaryota</taxon>
        <taxon>Sar</taxon>
        <taxon>Alveolata</taxon>
        <taxon>Colpodellida</taxon>
        <taxon>Chromeraceae</taxon>
        <taxon>Chromera</taxon>
    </lineage>
</organism>
<accession>A0A0G4IAB7</accession>
<feature type="region of interest" description="Disordered" evidence="1">
    <location>
        <begin position="249"/>
        <end position="279"/>
    </location>
</feature>
<protein>
    <submittedName>
        <fullName evidence="2">Uncharacterized protein</fullName>
    </submittedName>
</protein>
<dbReference type="AlphaFoldDB" id="A0A0G4IAB7"/>
<feature type="compositionally biased region" description="Acidic residues" evidence="1">
    <location>
        <begin position="249"/>
        <end position="259"/>
    </location>
</feature>
<evidence type="ECO:0000256" key="1">
    <source>
        <dbReference type="SAM" id="MobiDB-lite"/>
    </source>
</evidence>
<evidence type="ECO:0000313" key="2">
    <source>
        <dbReference type="EMBL" id="CEM54082.1"/>
    </source>
</evidence>
<dbReference type="EMBL" id="CDMZ01005754">
    <property type="protein sequence ID" value="CEM54082.1"/>
    <property type="molecule type" value="Genomic_DNA"/>
</dbReference>
<reference evidence="2" key="1">
    <citation type="submission" date="2014-11" db="EMBL/GenBank/DDBJ databases">
        <authorList>
            <person name="Otto D Thomas"/>
            <person name="Naeem Raeece"/>
        </authorList>
    </citation>
    <scope>NUCLEOTIDE SEQUENCE</scope>
</reference>
<sequence length="469" mass="52063">MQSDMASHSSTVFPPQVWLLVCKYAPAEFVRLSFSSSSLYKLAANRYFDDTAYDALYGACDSDPDFEIGDGHLPDTERFVESRKRLAAWRLAHFAANGSACVGSGVFPRLKARVTYAAAVNEARHRGAKGYLDYDVALIFPRFSQPSRIWDHGAGIFPCLNRCFRDVPGILQKLGIITFKATFPFDAVFDAGDGSRPSLTPIALELEDALRFAFLELTDPSTPCILSMQGAIGGNSLFFFPHLAEEGYVDSEEREDDPDFPWGGEESDASNPTDRNPPQYRKLGFNDRRGFLSFHDAWSGWHVTAAAAWSFGVAITNGSFYYGPQNMELLIWGAELVDLVLTQRPLPVSLLDQTAPTVSPVPYPESPKERADAERRQMAGAIADLHPRGKEFRAAVESADGLGAWKKCAPAPPEPELPHRCHSFPPVYTKEYLVHQHDFPEYVGGLLLAEQEPPSTKQLFHGPQDSFFR</sequence>
<name>A0A0G4IAB7_9ALVE</name>
<gene>
    <name evidence="2" type="ORF">Cvel_2103</name>
</gene>